<dbReference type="InterPro" id="IPR020449">
    <property type="entry name" value="Tscrpt_reg_AraC-type_HTH"/>
</dbReference>
<keyword evidence="1" id="KW-0805">Transcription regulation</keyword>
<dbReference type="Pfam" id="PF12833">
    <property type="entry name" value="HTH_18"/>
    <property type="match status" value="1"/>
</dbReference>
<dbReference type="EMBL" id="JAGGDJ010000038">
    <property type="protein sequence ID" value="MBO7747730.1"/>
    <property type="molecule type" value="Genomic_DNA"/>
</dbReference>
<dbReference type="SUPFAM" id="SSF51215">
    <property type="entry name" value="Regulatory protein AraC"/>
    <property type="match status" value="1"/>
</dbReference>
<dbReference type="Gene3D" id="1.10.10.60">
    <property type="entry name" value="Homeodomain-like"/>
    <property type="match status" value="2"/>
</dbReference>
<reference evidence="5 6" key="1">
    <citation type="submission" date="2021-03" db="EMBL/GenBank/DDBJ databases">
        <title>Paenibacillus artemisicola MWE-103 whole genome sequence.</title>
        <authorList>
            <person name="Ham Y.J."/>
        </authorList>
    </citation>
    <scope>NUCLEOTIDE SEQUENCE [LARGE SCALE GENOMIC DNA]</scope>
    <source>
        <strain evidence="5 6">MWE-103</strain>
    </source>
</reference>
<proteinExistence type="predicted"/>
<dbReference type="RefSeq" id="WP_208850355.1">
    <property type="nucleotide sequence ID" value="NZ_JAGGDJ010000038.1"/>
</dbReference>
<gene>
    <name evidence="5" type="ORF">I8J29_26425</name>
</gene>
<evidence type="ECO:0000256" key="1">
    <source>
        <dbReference type="ARBA" id="ARBA00023015"/>
    </source>
</evidence>
<dbReference type="SUPFAM" id="SSF46689">
    <property type="entry name" value="Homeodomain-like"/>
    <property type="match status" value="1"/>
</dbReference>
<keyword evidence="2" id="KW-0238">DNA-binding</keyword>
<evidence type="ECO:0000256" key="3">
    <source>
        <dbReference type="ARBA" id="ARBA00023163"/>
    </source>
</evidence>
<dbReference type="SMART" id="SM00342">
    <property type="entry name" value="HTH_ARAC"/>
    <property type="match status" value="1"/>
</dbReference>
<keyword evidence="6" id="KW-1185">Reference proteome</keyword>
<protein>
    <submittedName>
        <fullName evidence="5">Helix-turn-helix domain-containing protein</fullName>
    </submittedName>
</protein>
<dbReference type="InterPro" id="IPR037923">
    <property type="entry name" value="HTH-like"/>
</dbReference>
<keyword evidence="3" id="KW-0804">Transcription</keyword>
<evidence type="ECO:0000256" key="2">
    <source>
        <dbReference type="ARBA" id="ARBA00023125"/>
    </source>
</evidence>
<dbReference type="InterPro" id="IPR014710">
    <property type="entry name" value="RmlC-like_jellyroll"/>
</dbReference>
<dbReference type="PANTHER" id="PTHR43280">
    <property type="entry name" value="ARAC-FAMILY TRANSCRIPTIONAL REGULATOR"/>
    <property type="match status" value="1"/>
</dbReference>
<name>A0ABS3WHX1_9BACL</name>
<comment type="caution">
    <text evidence="5">The sequence shown here is derived from an EMBL/GenBank/DDBJ whole genome shotgun (WGS) entry which is preliminary data.</text>
</comment>
<evidence type="ECO:0000259" key="4">
    <source>
        <dbReference type="PROSITE" id="PS01124"/>
    </source>
</evidence>
<dbReference type="PANTHER" id="PTHR43280:SF2">
    <property type="entry name" value="HTH-TYPE TRANSCRIPTIONAL REGULATOR EXSA"/>
    <property type="match status" value="1"/>
</dbReference>
<evidence type="ECO:0000313" key="6">
    <source>
        <dbReference type="Proteomes" id="UP000670947"/>
    </source>
</evidence>
<dbReference type="Gene3D" id="2.60.120.10">
    <property type="entry name" value="Jelly Rolls"/>
    <property type="match status" value="1"/>
</dbReference>
<dbReference type="Pfam" id="PF07883">
    <property type="entry name" value="Cupin_2"/>
    <property type="match status" value="1"/>
</dbReference>
<dbReference type="InterPro" id="IPR018060">
    <property type="entry name" value="HTH_AraC"/>
</dbReference>
<feature type="domain" description="HTH araC/xylS-type" evidence="4">
    <location>
        <begin position="187"/>
        <end position="287"/>
    </location>
</feature>
<dbReference type="PRINTS" id="PR00032">
    <property type="entry name" value="HTHARAC"/>
</dbReference>
<organism evidence="5 6">
    <name type="scientific">Paenibacillus artemisiicola</name>
    <dbReference type="NCBI Taxonomy" id="1172618"/>
    <lineage>
        <taxon>Bacteria</taxon>
        <taxon>Bacillati</taxon>
        <taxon>Bacillota</taxon>
        <taxon>Bacilli</taxon>
        <taxon>Bacillales</taxon>
        <taxon>Paenibacillaceae</taxon>
        <taxon>Paenibacillus</taxon>
    </lineage>
</organism>
<accession>A0ABS3WHX1</accession>
<dbReference type="Proteomes" id="UP000670947">
    <property type="component" value="Unassembled WGS sequence"/>
</dbReference>
<dbReference type="InterPro" id="IPR013096">
    <property type="entry name" value="Cupin_2"/>
</dbReference>
<dbReference type="InterPro" id="IPR009057">
    <property type="entry name" value="Homeodomain-like_sf"/>
</dbReference>
<sequence>MDFARFHPYVYYATRYAFYPGQASLNRHCYSASIYFVTEGRGIFRLDGREYEALPGMLVYAEAGRRHDWASSREAPMTHACCYFDWRYVDRTAAFPDAAGPIAYEASSLRRELVGEPFPHPMPSVMQVGASLRGWIELLQPSYTPNEHTTERTFIRSLSAQSHFMRFIDQFLNYALHENDIPDPRVTKLLARIEEDLLSGLRVPPETYAEGLGLSRGYFFELFKRTTGASPIHYMNRFLINRAKDDLRSSNLTVAQIAEKYGFSSVHYFSRLFRRHAGKSPQAFRQER</sequence>
<dbReference type="PROSITE" id="PS01124">
    <property type="entry name" value="HTH_ARAC_FAMILY_2"/>
    <property type="match status" value="1"/>
</dbReference>
<evidence type="ECO:0000313" key="5">
    <source>
        <dbReference type="EMBL" id="MBO7747730.1"/>
    </source>
</evidence>